<dbReference type="EMBL" id="BKCJ011765826">
    <property type="protein sequence ID" value="GFD51114.1"/>
    <property type="molecule type" value="Genomic_DNA"/>
</dbReference>
<reference evidence="1" key="1">
    <citation type="journal article" date="2019" name="Sci. Rep.">
        <title>Draft genome of Tanacetum cinerariifolium, the natural source of mosquito coil.</title>
        <authorList>
            <person name="Yamashiro T."/>
            <person name="Shiraishi A."/>
            <person name="Satake H."/>
            <person name="Nakayama K."/>
        </authorList>
    </citation>
    <scope>NUCLEOTIDE SEQUENCE</scope>
</reference>
<organism evidence="1">
    <name type="scientific">Tanacetum cinerariifolium</name>
    <name type="common">Dalmatian daisy</name>
    <name type="synonym">Chrysanthemum cinerariifolium</name>
    <dbReference type="NCBI Taxonomy" id="118510"/>
    <lineage>
        <taxon>Eukaryota</taxon>
        <taxon>Viridiplantae</taxon>
        <taxon>Streptophyta</taxon>
        <taxon>Embryophyta</taxon>
        <taxon>Tracheophyta</taxon>
        <taxon>Spermatophyta</taxon>
        <taxon>Magnoliopsida</taxon>
        <taxon>eudicotyledons</taxon>
        <taxon>Gunneridae</taxon>
        <taxon>Pentapetalae</taxon>
        <taxon>asterids</taxon>
        <taxon>campanulids</taxon>
        <taxon>Asterales</taxon>
        <taxon>Asteraceae</taxon>
        <taxon>Asteroideae</taxon>
        <taxon>Anthemideae</taxon>
        <taxon>Anthemidinae</taxon>
        <taxon>Tanacetum</taxon>
    </lineage>
</organism>
<gene>
    <name evidence="1" type="ORF">Tci_923083</name>
</gene>
<sequence length="43" mass="4498">MGIRIPQSNVLSSVADKAITKEMHDGLGRAITTASSLEVKQGS</sequence>
<protein>
    <submittedName>
        <fullName evidence="1">Uncharacterized protein</fullName>
    </submittedName>
</protein>
<name>A0A699X387_TANCI</name>
<evidence type="ECO:0000313" key="1">
    <source>
        <dbReference type="EMBL" id="GFD51114.1"/>
    </source>
</evidence>
<proteinExistence type="predicted"/>
<comment type="caution">
    <text evidence="1">The sequence shown here is derived from an EMBL/GenBank/DDBJ whole genome shotgun (WGS) entry which is preliminary data.</text>
</comment>
<dbReference type="AlphaFoldDB" id="A0A699X387"/>
<accession>A0A699X387</accession>
<feature type="non-terminal residue" evidence="1">
    <location>
        <position position="43"/>
    </location>
</feature>